<dbReference type="PANTHER" id="PTHR11203">
    <property type="entry name" value="CLEAVAGE AND POLYADENYLATION SPECIFICITY FACTOR FAMILY MEMBER"/>
    <property type="match status" value="1"/>
</dbReference>
<evidence type="ECO:0000256" key="1">
    <source>
        <dbReference type="ARBA" id="ARBA00022801"/>
    </source>
</evidence>
<gene>
    <name evidence="4" type="ORF">QO018_000091</name>
</gene>
<protein>
    <submittedName>
        <fullName evidence="4">Metallo-beta-lactamase family protein</fullName>
    </submittedName>
</protein>
<dbReference type="PANTHER" id="PTHR11203:SF37">
    <property type="entry name" value="INTEGRATOR COMPLEX SUBUNIT 11"/>
    <property type="match status" value="1"/>
</dbReference>
<dbReference type="InterPro" id="IPR036866">
    <property type="entry name" value="RibonucZ/Hydroxyglut_hydro"/>
</dbReference>
<evidence type="ECO:0000313" key="5">
    <source>
        <dbReference type="Proteomes" id="UP001244552"/>
    </source>
</evidence>
<keyword evidence="1" id="KW-0378">Hydrolase</keyword>
<evidence type="ECO:0000259" key="3">
    <source>
        <dbReference type="SMART" id="SM01027"/>
    </source>
</evidence>
<dbReference type="SMART" id="SM00849">
    <property type="entry name" value="Lactamase_B"/>
    <property type="match status" value="1"/>
</dbReference>
<dbReference type="InterPro" id="IPR022712">
    <property type="entry name" value="Beta_Casp"/>
</dbReference>
<evidence type="ECO:0000313" key="4">
    <source>
        <dbReference type="EMBL" id="MDQ0531259.1"/>
    </source>
</evidence>
<keyword evidence="5" id="KW-1185">Reference proteome</keyword>
<evidence type="ECO:0000259" key="2">
    <source>
        <dbReference type="SMART" id="SM00849"/>
    </source>
</evidence>
<dbReference type="Pfam" id="PF10996">
    <property type="entry name" value="Beta-Casp"/>
    <property type="match status" value="1"/>
</dbReference>
<dbReference type="RefSeq" id="WP_209978203.1">
    <property type="nucleotide sequence ID" value="NZ_JAGINO010000001.1"/>
</dbReference>
<dbReference type="InterPro" id="IPR050698">
    <property type="entry name" value="MBL"/>
</dbReference>
<dbReference type="CDD" id="cd16295">
    <property type="entry name" value="TTHA0252-CPSF-like_MBL-fold"/>
    <property type="match status" value="1"/>
</dbReference>
<name>A0ABU0MCX7_9PROT</name>
<dbReference type="Proteomes" id="UP001244552">
    <property type="component" value="Unassembled WGS sequence"/>
</dbReference>
<dbReference type="Pfam" id="PF07521">
    <property type="entry name" value="RMMBL"/>
    <property type="match status" value="1"/>
</dbReference>
<dbReference type="Pfam" id="PF00753">
    <property type="entry name" value="Lactamase_B"/>
    <property type="match status" value="1"/>
</dbReference>
<accession>A0ABU0MCX7</accession>
<organism evidence="4 5">
    <name type="scientific">Azospirillum picis</name>
    <dbReference type="NCBI Taxonomy" id="488438"/>
    <lineage>
        <taxon>Bacteria</taxon>
        <taxon>Pseudomonadati</taxon>
        <taxon>Pseudomonadota</taxon>
        <taxon>Alphaproteobacteria</taxon>
        <taxon>Rhodospirillales</taxon>
        <taxon>Azospirillaceae</taxon>
        <taxon>Azospirillum</taxon>
    </lineage>
</organism>
<dbReference type="EMBL" id="JAUSVU010000001">
    <property type="protein sequence ID" value="MDQ0531259.1"/>
    <property type="molecule type" value="Genomic_DNA"/>
</dbReference>
<proteinExistence type="predicted"/>
<feature type="domain" description="Beta-Casp" evidence="3">
    <location>
        <begin position="261"/>
        <end position="378"/>
    </location>
</feature>
<sequence length="539" mass="58449">MSLSLTFHGAAGTVTGSCFRLSTPEGDVLVDCGMFQGTKTIRELNYRPFPFDPASIRAVLLTHAHIDHSGLLPKLSRLGFRGRIHATGGTVDLLDYMLPDSGYIQEGEVERLNRRNRQRGRAAVQAIYTQDDAIRCLRLLRPVEYRRWTTIIPGMRARFWPAGHILGSASIEVEAGGGAAGGAGPTRILFSGDLGPGGKSFHADASGPETPDWMVLETTYGDRERTDLDESGRQAVLRAEVAAALAGGGVLVIPVFAVERTQELLYDLDRLFEGGLMPPVDIFLDSPLADAVTGVFRRHLADLETDGDPFGRANLHHCRSVAESQRLNSLAGGAIIMAASGMCDAGRVRHHLKNRLWRPQDTVLLVGYQAPGTLGRLLREGAKRVRIHGEEIEVRARVRSVDVYSGHADRSALLAWLEARHGVGHGLFLVHGEEEARAAIRTALLERGWPAERIALPGLDDRLDLAAPRPALPAERHPRLAPAAMAAATAGRDWHNRYAEALLALRRTLDGAPDDTARERILAGVMGALDGAPVEGPRP</sequence>
<dbReference type="Gene3D" id="3.60.15.10">
    <property type="entry name" value="Ribonuclease Z/Hydroxyacylglutathione hydrolase-like"/>
    <property type="match status" value="1"/>
</dbReference>
<dbReference type="SUPFAM" id="SSF56281">
    <property type="entry name" value="Metallo-hydrolase/oxidoreductase"/>
    <property type="match status" value="1"/>
</dbReference>
<feature type="domain" description="Metallo-beta-lactamase" evidence="2">
    <location>
        <begin position="15"/>
        <end position="245"/>
    </location>
</feature>
<dbReference type="SMART" id="SM01027">
    <property type="entry name" value="Beta-Casp"/>
    <property type="match status" value="1"/>
</dbReference>
<dbReference type="Gene3D" id="3.40.50.10890">
    <property type="match status" value="1"/>
</dbReference>
<reference evidence="4 5" key="1">
    <citation type="submission" date="2023-07" db="EMBL/GenBank/DDBJ databases">
        <title>Genomic Encyclopedia of Type Strains, Phase IV (KMG-IV): sequencing the most valuable type-strain genomes for metagenomic binning, comparative biology and taxonomic classification.</title>
        <authorList>
            <person name="Goeker M."/>
        </authorList>
    </citation>
    <scope>NUCLEOTIDE SEQUENCE [LARGE SCALE GENOMIC DNA]</scope>
    <source>
        <strain evidence="4 5">DSM 19922</strain>
    </source>
</reference>
<dbReference type="InterPro" id="IPR001279">
    <property type="entry name" value="Metallo-B-lactamas"/>
</dbReference>
<dbReference type="InterPro" id="IPR011108">
    <property type="entry name" value="RMMBL"/>
</dbReference>
<comment type="caution">
    <text evidence="4">The sequence shown here is derived from an EMBL/GenBank/DDBJ whole genome shotgun (WGS) entry which is preliminary data.</text>
</comment>